<dbReference type="Proteomes" id="UP001190700">
    <property type="component" value="Unassembled WGS sequence"/>
</dbReference>
<keyword evidence="2" id="KW-1185">Reference proteome</keyword>
<dbReference type="EMBL" id="LGRX02000005">
    <property type="protein sequence ID" value="KAK3290088.1"/>
    <property type="molecule type" value="Genomic_DNA"/>
</dbReference>
<evidence type="ECO:0000313" key="1">
    <source>
        <dbReference type="EMBL" id="KAK3290088.1"/>
    </source>
</evidence>
<gene>
    <name evidence="1" type="ORF">CYMTET_2556</name>
</gene>
<evidence type="ECO:0000313" key="2">
    <source>
        <dbReference type="Proteomes" id="UP001190700"/>
    </source>
</evidence>
<comment type="caution">
    <text evidence="1">The sequence shown here is derived from an EMBL/GenBank/DDBJ whole genome shotgun (WGS) entry which is preliminary data.</text>
</comment>
<sequence length="89" mass="9501">MVDRSKAVAADKAGGGILQEEVAARQGSPPMAMTFWIVLQGFAGDLEYNKEHDGVTETITNAQAAQVEEEPGSSEAAPVPEKKLYHLCL</sequence>
<organism evidence="1 2">
    <name type="scientific">Cymbomonas tetramitiformis</name>
    <dbReference type="NCBI Taxonomy" id="36881"/>
    <lineage>
        <taxon>Eukaryota</taxon>
        <taxon>Viridiplantae</taxon>
        <taxon>Chlorophyta</taxon>
        <taxon>Pyramimonadophyceae</taxon>
        <taxon>Pyramimonadales</taxon>
        <taxon>Pyramimonadaceae</taxon>
        <taxon>Cymbomonas</taxon>
    </lineage>
</organism>
<reference evidence="1 2" key="1">
    <citation type="journal article" date="2015" name="Genome Biol. Evol.">
        <title>Comparative Genomics of a Bacterivorous Green Alga Reveals Evolutionary Causalities and Consequences of Phago-Mixotrophic Mode of Nutrition.</title>
        <authorList>
            <person name="Burns J.A."/>
            <person name="Paasch A."/>
            <person name="Narechania A."/>
            <person name="Kim E."/>
        </authorList>
    </citation>
    <scope>NUCLEOTIDE SEQUENCE [LARGE SCALE GENOMIC DNA]</scope>
    <source>
        <strain evidence="1 2">PLY_AMNH</strain>
    </source>
</reference>
<accession>A0AAE0LLX9</accession>
<protein>
    <submittedName>
        <fullName evidence="1">Uncharacterized protein</fullName>
    </submittedName>
</protein>
<name>A0AAE0LLX9_9CHLO</name>
<proteinExistence type="predicted"/>
<dbReference type="AlphaFoldDB" id="A0AAE0LLX9"/>